<evidence type="ECO:0000313" key="2">
    <source>
        <dbReference type="EMBL" id="RAW15087.1"/>
    </source>
</evidence>
<protein>
    <submittedName>
        <fullName evidence="2">HicB family protein</fullName>
    </submittedName>
</protein>
<reference evidence="2 3" key="1">
    <citation type="submission" date="2018-04" db="EMBL/GenBank/DDBJ databases">
        <title>Paenibacillus taichungensis Genome sequencing and assembly.</title>
        <authorList>
            <person name="Xu J."/>
            <person name="Rensing C."/>
            <person name="Mazhar H.S."/>
        </authorList>
    </citation>
    <scope>NUCLEOTIDE SEQUENCE [LARGE SCALE GENOMIC DNA]</scope>
    <source>
        <strain evidence="2 3">NC1</strain>
    </source>
</reference>
<dbReference type="AlphaFoldDB" id="A0A329QS17"/>
<dbReference type="EMBL" id="QEVW01000008">
    <property type="protein sequence ID" value="RAW15087.1"/>
    <property type="molecule type" value="Genomic_DNA"/>
</dbReference>
<dbReference type="RefSeq" id="WP_113053561.1">
    <property type="nucleotide sequence ID" value="NZ_QEVW01000008.1"/>
</dbReference>
<name>A0A329QS17_9BACL</name>
<evidence type="ECO:0000259" key="1">
    <source>
        <dbReference type="Pfam" id="PF15919"/>
    </source>
</evidence>
<accession>A0A329QS17</accession>
<proteinExistence type="predicted"/>
<dbReference type="Proteomes" id="UP000250642">
    <property type="component" value="Unassembled WGS sequence"/>
</dbReference>
<sequence length="112" mass="12590">MIRTYQYYAIFNFADDGINVSFPDLPGCLTWGDSIEEALMMAKEALALFIDEVPVEKLPPPQTMPQVVESNDKAYLIEVSIHLEMAPRVLPHIMEKQLTNIPSVISLLNSPN</sequence>
<organism evidence="2 3">
    <name type="scientific">Paenibacillus taichungensis</name>
    <dbReference type="NCBI Taxonomy" id="484184"/>
    <lineage>
        <taxon>Bacteria</taxon>
        <taxon>Bacillati</taxon>
        <taxon>Bacillota</taxon>
        <taxon>Bacilli</taxon>
        <taxon>Bacillales</taxon>
        <taxon>Paenibacillaceae</taxon>
        <taxon>Paenibacillus</taxon>
    </lineage>
</organism>
<feature type="domain" description="HicB-like antitoxin of toxin-antitoxin system" evidence="1">
    <location>
        <begin position="15"/>
        <end position="86"/>
    </location>
</feature>
<comment type="caution">
    <text evidence="2">The sequence shown here is derived from an EMBL/GenBank/DDBJ whole genome shotgun (WGS) entry which is preliminary data.</text>
</comment>
<dbReference type="InterPro" id="IPR035069">
    <property type="entry name" value="TTHA1013/TTHA0281-like"/>
</dbReference>
<evidence type="ECO:0000313" key="3">
    <source>
        <dbReference type="Proteomes" id="UP000250642"/>
    </source>
</evidence>
<dbReference type="Pfam" id="PF15919">
    <property type="entry name" value="HicB_lk_antitox"/>
    <property type="match status" value="1"/>
</dbReference>
<dbReference type="SUPFAM" id="SSF143100">
    <property type="entry name" value="TTHA1013/TTHA0281-like"/>
    <property type="match status" value="1"/>
</dbReference>
<dbReference type="Gene3D" id="3.30.160.250">
    <property type="match status" value="1"/>
</dbReference>
<dbReference type="InterPro" id="IPR031807">
    <property type="entry name" value="HicB-like"/>
</dbReference>
<gene>
    <name evidence="2" type="ORF">DC345_13640</name>
</gene>